<evidence type="ECO:0000256" key="1">
    <source>
        <dbReference type="SAM" id="MobiDB-lite"/>
    </source>
</evidence>
<feature type="region of interest" description="Disordered" evidence="1">
    <location>
        <begin position="107"/>
        <end position="127"/>
    </location>
</feature>
<accession>A0A545SPU3</accession>
<evidence type="ECO:0000313" key="3">
    <source>
        <dbReference type="EMBL" id="TQV67005.1"/>
    </source>
</evidence>
<dbReference type="OrthoDB" id="5718012at2"/>
<sequence>MTSSLVPEKPIQVSPSLASTIGLEEATMLSILDDLAQHRQSQWREGYQWLEIDQTGVAKHMPFWNDYDVQRISRSLRDKGILLLASAPYSSSRVLQFAFNERQQSAAKAAPAPRTHNVVTPGASLIPPNWQPSDETLTRIAQHNIPEAFVREQLPEFVTYWRESGESHRSWGSKFLQQIVRKWREHETFLGSRDQESGIGAHWRPSHDALEVLITHANINRAFVEDAIPEFVLYWQERGDKSRTWNSKFIQHVRRQWARFTSALAHDTEPTRLPENWQPGKDVDDILRLANIDADFAQQLLPEFILFWRDSNQLHTSWNTKFLQHVKYHWAKRHALTPYSLSPQANAHAGQQPPGSTSRTRDRSISEQLTDRSWAY</sequence>
<organism evidence="3 4">
    <name type="scientific">Exilibacterium tricleocarpae</name>
    <dbReference type="NCBI Taxonomy" id="2591008"/>
    <lineage>
        <taxon>Bacteria</taxon>
        <taxon>Pseudomonadati</taxon>
        <taxon>Pseudomonadota</taxon>
        <taxon>Gammaproteobacteria</taxon>
        <taxon>Cellvibrionales</taxon>
        <taxon>Cellvibrionaceae</taxon>
        <taxon>Exilibacterium</taxon>
    </lineage>
</organism>
<feature type="domain" description="DnaT DNA-binding" evidence="2">
    <location>
        <begin position="272"/>
        <end position="335"/>
    </location>
</feature>
<protein>
    <recommendedName>
        <fullName evidence="2">DnaT DNA-binding domain-containing protein</fullName>
    </recommendedName>
</protein>
<keyword evidence="4" id="KW-1185">Reference proteome</keyword>
<proteinExistence type="predicted"/>
<reference evidence="3 4" key="1">
    <citation type="submission" date="2019-06" db="EMBL/GenBank/DDBJ databases">
        <title>Whole genome sequence for Cellvibrionaceae sp. R142.</title>
        <authorList>
            <person name="Wang G."/>
        </authorList>
    </citation>
    <scope>NUCLEOTIDE SEQUENCE [LARGE SCALE GENOMIC DNA]</scope>
    <source>
        <strain evidence="3 4">R142</strain>
    </source>
</reference>
<dbReference type="Proteomes" id="UP000319732">
    <property type="component" value="Unassembled WGS sequence"/>
</dbReference>
<feature type="domain" description="DnaT DNA-binding" evidence="2">
    <location>
        <begin position="199"/>
        <end position="263"/>
    </location>
</feature>
<dbReference type="RefSeq" id="WP_142929954.1">
    <property type="nucleotide sequence ID" value="NZ_ML660113.1"/>
</dbReference>
<name>A0A545SPU3_9GAMM</name>
<dbReference type="Pfam" id="PF17948">
    <property type="entry name" value="DnaT"/>
    <property type="match status" value="3"/>
</dbReference>
<dbReference type="Gene3D" id="1.10.8.1180">
    <property type="match status" value="3"/>
</dbReference>
<dbReference type="InterPro" id="IPR040480">
    <property type="entry name" value="DnaT_DNA_bind"/>
</dbReference>
<dbReference type="EMBL" id="VHSG01000037">
    <property type="protein sequence ID" value="TQV67005.1"/>
    <property type="molecule type" value="Genomic_DNA"/>
</dbReference>
<comment type="caution">
    <text evidence="3">The sequence shown here is derived from an EMBL/GenBank/DDBJ whole genome shotgun (WGS) entry which is preliminary data.</text>
</comment>
<evidence type="ECO:0000313" key="4">
    <source>
        <dbReference type="Proteomes" id="UP000319732"/>
    </source>
</evidence>
<dbReference type="AlphaFoldDB" id="A0A545SPU3"/>
<feature type="region of interest" description="Disordered" evidence="1">
    <location>
        <begin position="343"/>
        <end position="376"/>
    </location>
</feature>
<feature type="domain" description="DnaT DNA-binding" evidence="2">
    <location>
        <begin position="126"/>
        <end position="187"/>
    </location>
</feature>
<evidence type="ECO:0000259" key="2">
    <source>
        <dbReference type="Pfam" id="PF17948"/>
    </source>
</evidence>
<gene>
    <name evidence="3" type="ORF">FKG94_26415</name>
</gene>